<keyword evidence="10 11" id="KW-0807">Transducer</keyword>
<evidence type="ECO:0000256" key="8">
    <source>
        <dbReference type="ARBA" id="ARBA00023170"/>
    </source>
</evidence>
<evidence type="ECO:0000256" key="11">
    <source>
        <dbReference type="RuleBase" id="RU000688"/>
    </source>
</evidence>
<comment type="caution">
    <text evidence="15">The sequence shown here is derived from an EMBL/GenBank/DDBJ whole genome shotgun (WGS) entry which is preliminary data.</text>
</comment>
<evidence type="ECO:0000256" key="7">
    <source>
        <dbReference type="ARBA" id="ARBA00023136"/>
    </source>
</evidence>
<feature type="transmembrane region" description="Helical" evidence="13">
    <location>
        <begin position="81"/>
        <end position="101"/>
    </location>
</feature>
<dbReference type="PROSITE" id="PS50262">
    <property type="entry name" value="G_PROTEIN_RECEP_F1_2"/>
    <property type="match status" value="1"/>
</dbReference>
<evidence type="ECO:0000256" key="4">
    <source>
        <dbReference type="ARBA" id="ARBA00022692"/>
    </source>
</evidence>
<dbReference type="InterPro" id="IPR017452">
    <property type="entry name" value="GPCR_Rhodpsn_7TM"/>
</dbReference>
<dbReference type="EMBL" id="WJBH02000002">
    <property type="protein sequence ID" value="KAI9563228.1"/>
    <property type="molecule type" value="Genomic_DNA"/>
</dbReference>
<protein>
    <recommendedName>
        <fullName evidence="14">G-protein coupled receptors family 1 profile domain-containing protein</fullName>
    </recommendedName>
</protein>
<dbReference type="SMART" id="SM01381">
    <property type="entry name" value="7TM_GPCR_Srsx"/>
    <property type="match status" value="1"/>
</dbReference>
<dbReference type="GO" id="GO:0004989">
    <property type="term" value="F:octopamine receptor activity"/>
    <property type="evidence" value="ECO:0007669"/>
    <property type="project" value="InterPro"/>
</dbReference>
<dbReference type="PANTHER" id="PTHR24248:SF174">
    <property type="entry name" value="TYRAMINE_OCTOPAMINE RECEPTOR"/>
    <property type="match status" value="1"/>
</dbReference>
<dbReference type="Proteomes" id="UP000820818">
    <property type="component" value="Linkage Group LG2"/>
</dbReference>
<keyword evidence="16" id="KW-1185">Reference proteome</keyword>
<dbReference type="CDD" id="cd15063">
    <property type="entry name" value="7tmA_Octopamine_R"/>
    <property type="match status" value="1"/>
</dbReference>
<proteinExistence type="inferred from homology"/>
<evidence type="ECO:0000256" key="1">
    <source>
        <dbReference type="ARBA" id="ARBA00004651"/>
    </source>
</evidence>
<dbReference type="InterPro" id="IPR002002">
    <property type="entry name" value="Octopmn_rcpt"/>
</dbReference>
<comment type="similarity">
    <text evidence="2 11">Belongs to the G-protein coupled receptor 1 family.</text>
</comment>
<reference evidence="15 16" key="1">
    <citation type="submission" date="2022-05" db="EMBL/GenBank/DDBJ databases">
        <title>A multi-omics perspective on studying reproductive biology in Daphnia sinensis.</title>
        <authorList>
            <person name="Jia J."/>
        </authorList>
    </citation>
    <scope>NUCLEOTIDE SEQUENCE [LARGE SCALE GENOMIC DNA]</scope>
    <source>
        <strain evidence="15 16">WSL</strain>
    </source>
</reference>
<evidence type="ECO:0000256" key="6">
    <source>
        <dbReference type="ARBA" id="ARBA00023040"/>
    </source>
</evidence>
<feature type="transmembrane region" description="Helical" evidence="13">
    <location>
        <begin position="47"/>
        <end position="74"/>
    </location>
</feature>
<name>A0AAD5LJ35_9CRUS</name>
<accession>A0AAD5LJ35</accession>
<evidence type="ECO:0000256" key="2">
    <source>
        <dbReference type="ARBA" id="ARBA00010663"/>
    </source>
</evidence>
<feature type="transmembrane region" description="Helical" evidence="13">
    <location>
        <begin position="121"/>
        <end position="143"/>
    </location>
</feature>
<evidence type="ECO:0000256" key="5">
    <source>
        <dbReference type="ARBA" id="ARBA00022989"/>
    </source>
</evidence>
<keyword evidence="3" id="KW-1003">Cell membrane</keyword>
<dbReference type="PRINTS" id="PR00237">
    <property type="entry name" value="GPCRRHODOPSN"/>
</dbReference>
<keyword evidence="8 11" id="KW-0675">Receptor</keyword>
<evidence type="ECO:0000256" key="13">
    <source>
        <dbReference type="SAM" id="Phobius"/>
    </source>
</evidence>
<sequence>MEGLHLLDVSDLTADDGTNDSWPTVTAAAVGNCSNPLEEVDWSQPGLIISLVILGVVNVLVLFGNCLVVLAVFLDSKLRTVTNLFIVSLAMADLSVGLAVLPFSASLEVLDMWIFGEIWCSIWLAVDVWMCTASILNLCAISLDRYLAVTRPVSYPSIMTPFRAKILLAVVWLLSFLICFPPLVGWNDRKINRHPSQQHCDDWSCELTNDPGYVVYSALGSFFIPMLVMLFFYWRIYRAAVETTKAINQGFRTTKEGGGHGRQCVENKERLTLRIHRGRSGHQKPPAALTSVLLARHGCPPGLGPALAGLGSRDIVSRLSDITSTPVVTGDVQNCRLDLPQITVTAAAPTVENDCDLCRDGQQDRFYQQQQQQQQLQLQQLQQMHQQSSSGLRENVSNASQAYKVLYMETPLCSCGRISANGRPAKVGNNKRSALEIFQTAGNHSKKNNKSKYGGHRCLAPRNGGLANIGSGDDGSDPSGSTNSSTKPLKMNRRSNIKAQVKRFKMETKAAKTLGIIVGGFIVCWMPFFTMYVVRAFCPQCIPSVLFSVLFWLGYCNSAINPCIYALFSRDFRFAFQKIVCQCLCTRRSHAQHLSVIKMMVPQGMIAGLGSAAFNTDDSDPYANDHSDQSN</sequence>
<organism evidence="15 16">
    <name type="scientific">Daphnia sinensis</name>
    <dbReference type="NCBI Taxonomy" id="1820382"/>
    <lineage>
        <taxon>Eukaryota</taxon>
        <taxon>Metazoa</taxon>
        <taxon>Ecdysozoa</taxon>
        <taxon>Arthropoda</taxon>
        <taxon>Crustacea</taxon>
        <taxon>Branchiopoda</taxon>
        <taxon>Diplostraca</taxon>
        <taxon>Cladocera</taxon>
        <taxon>Anomopoda</taxon>
        <taxon>Daphniidae</taxon>
        <taxon>Daphnia</taxon>
        <taxon>Daphnia similis group</taxon>
    </lineage>
</organism>
<keyword evidence="9" id="KW-0325">Glycoprotein</keyword>
<comment type="subcellular location">
    <subcellularLocation>
        <location evidence="1">Cell membrane</location>
        <topology evidence="1">Multi-pass membrane protein</topology>
    </subcellularLocation>
</comment>
<feature type="transmembrane region" description="Helical" evidence="13">
    <location>
        <begin position="164"/>
        <end position="184"/>
    </location>
</feature>
<dbReference type="PROSITE" id="PS00237">
    <property type="entry name" value="G_PROTEIN_RECEP_F1_1"/>
    <property type="match status" value="1"/>
</dbReference>
<keyword evidence="5 13" id="KW-1133">Transmembrane helix</keyword>
<gene>
    <name evidence="15" type="ORF">GHT06_010686</name>
</gene>
<dbReference type="SUPFAM" id="SSF81321">
    <property type="entry name" value="Family A G protein-coupled receptor-like"/>
    <property type="match status" value="1"/>
</dbReference>
<dbReference type="PANTHER" id="PTHR24248">
    <property type="entry name" value="ADRENERGIC RECEPTOR-RELATED G-PROTEIN COUPLED RECEPTOR"/>
    <property type="match status" value="1"/>
</dbReference>
<keyword evidence="6 11" id="KW-0297">G-protein coupled receptor</keyword>
<feature type="transmembrane region" description="Helical" evidence="13">
    <location>
        <begin position="213"/>
        <end position="234"/>
    </location>
</feature>
<dbReference type="PRINTS" id="PR00664">
    <property type="entry name" value="OCTOPAMINER"/>
</dbReference>
<dbReference type="Pfam" id="PF00001">
    <property type="entry name" value="7tm_1"/>
    <property type="match status" value="1"/>
</dbReference>
<evidence type="ECO:0000256" key="10">
    <source>
        <dbReference type="ARBA" id="ARBA00023224"/>
    </source>
</evidence>
<dbReference type="GO" id="GO:0005886">
    <property type="term" value="C:plasma membrane"/>
    <property type="evidence" value="ECO:0007669"/>
    <property type="project" value="UniProtKB-SubCell"/>
</dbReference>
<feature type="transmembrane region" description="Helical" evidence="13">
    <location>
        <begin position="546"/>
        <end position="568"/>
    </location>
</feature>
<feature type="domain" description="G-protein coupled receptors family 1 profile" evidence="14">
    <location>
        <begin position="64"/>
        <end position="565"/>
    </location>
</feature>
<feature type="region of interest" description="Disordered" evidence="12">
    <location>
        <begin position="469"/>
        <end position="492"/>
    </location>
</feature>
<evidence type="ECO:0000256" key="12">
    <source>
        <dbReference type="SAM" id="MobiDB-lite"/>
    </source>
</evidence>
<evidence type="ECO:0000256" key="3">
    <source>
        <dbReference type="ARBA" id="ARBA00022475"/>
    </source>
</evidence>
<dbReference type="FunFam" id="1.20.1070.10:FF:000420">
    <property type="entry name" value="OCTopamine Receptor (GPCR)"/>
    <property type="match status" value="1"/>
</dbReference>
<dbReference type="Gene3D" id="1.20.1070.10">
    <property type="entry name" value="Rhodopsin 7-helix transmembrane proteins"/>
    <property type="match status" value="2"/>
</dbReference>
<dbReference type="InterPro" id="IPR000276">
    <property type="entry name" value="GPCR_Rhodpsn"/>
</dbReference>
<feature type="transmembrane region" description="Helical" evidence="13">
    <location>
        <begin position="513"/>
        <end position="534"/>
    </location>
</feature>
<evidence type="ECO:0000313" key="15">
    <source>
        <dbReference type="EMBL" id="KAI9563228.1"/>
    </source>
</evidence>
<evidence type="ECO:0000259" key="14">
    <source>
        <dbReference type="PROSITE" id="PS50262"/>
    </source>
</evidence>
<keyword evidence="7 13" id="KW-0472">Membrane</keyword>
<evidence type="ECO:0000256" key="9">
    <source>
        <dbReference type="ARBA" id="ARBA00023180"/>
    </source>
</evidence>
<keyword evidence="4 11" id="KW-0812">Transmembrane</keyword>
<evidence type="ECO:0000313" key="16">
    <source>
        <dbReference type="Proteomes" id="UP000820818"/>
    </source>
</evidence>
<dbReference type="AlphaFoldDB" id="A0AAD5LJ35"/>